<dbReference type="Proteomes" id="UP000198882">
    <property type="component" value="Unassembled WGS sequence"/>
</dbReference>
<keyword evidence="2" id="KW-0808">Transferase</keyword>
<sequence>MEAETVERLVADALEAEVRSWYRPRSGSVAETVVCRLETGDCGGEDRPSRVVCKRGGASVWTDDVIEPLVLEYVAEATDLPVPRVLASGSVELEGESNDPLERWAIYEFREGRNPGPRYLDLEPAVRRRLVADAGELLGRLHATSALAFDRVGGLARGADDRSLRLRAPDGWHAVDPGWPLTGFPVPLAGDEGCRPVVTHGDYQPSNLLVDDEGAVTAVLDWGNAHVTHAEYALARAEARFVDVYAGRLPRAERERLRGLFRRAYANDAPLETGFDRRASIYKLLWVAQSGANYLRIAREPRGRRQLRTQVRRLLE</sequence>
<organism evidence="2 3">
    <name type="scientific">Natronorubrum texcoconense</name>
    <dbReference type="NCBI Taxonomy" id="1095776"/>
    <lineage>
        <taxon>Archaea</taxon>
        <taxon>Methanobacteriati</taxon>
        <taxon>Methanobacteriota</taxon>
        <taxon>Stenosarchaea group</taxon>
        <taxon>Halobacteria</taxon>
        <taxon>Halobacteriales</taxon>
        <taxon>Natrialbaceae</taxon>
        <taxon>Natronorubrum</taxon>
    </lineage>
</organism>
<dbReference type="PANTHER" id="PTHR21310">
    <property type="entry name" value="AMINOGLYCOSIDE PHOSPHOTRANSFERASE-RELATED-RELATED"/>
    <property type="match status" value="1"/>
</dbReference>
<dbReference type="Pfam" id="PF01636">
    <property type="entry name" value="APH"/>
    <property type="match status" value="1"/>
</dbReference>
<evidence type="ECO:0000313" key="2">
    <source>
        <dbReference type="EMBL" id="SDK34897.1"/>
    </source>
</evidence>
<name>A0A1G9B5V7_9EURY</name>
<dbReference type="OrthoDB" id="350437at2157"/>
<feature type="domain" description="Aminoglycoside phosphotransferase" evidence="1">
    <location>
        <begin position="71"/>
        <end position="265"/>
    </location>
</feature>
<protein>
    <submittedName>
        <fullName evidence="2">Phosphotransferase enzyme family protein</fullName>
    </submittedName>
</protein>
<dbReference type="GO" id="GO:0016740">
    <property type="term" value="F:transferase activity"/>
    <property type="evidence" value="ECO:0007669"/>
    <property type="project" value="UniProtKB-KW"/>
</dbReference>
<dbReference type="InterPro" id="IPR011009">
    <property type="entry name" value="Kinase-like_dom_sf"/>
</dbReference>
<dbReference type="STRING" id="1095776.SAMN04515672_2834"/>
<proteinExistence type="predicted"/>
<evidence type="ECO:0000313" key="3">
    <source>
        <dbReference type="Proteomes" id="UP000198882"/>
    </source>
</evidence>
<keyword evidence="3" id="KW-1185">Reference proteome</keyword>
<dbReference type="SUPFAM" id="SSF56112">
    <property type="entry name" value="Protein kinase-like (PK-like)"/>
    <property type="match status" value="1"/>
</dbReference>
<dbReference type="AlphaFoldDB" id="A0A1G9B5V7"/>
<dbReference type="Gene3D" id="3.90.1200.10">
    <property type="match status" value="1"/>
</dbReference>
<gene>
    <name evidence="2" type="ORF">SAMN04515672_2834</name>
</gene>
<reference evidence="3" key="1">
    <citation type="submission" date="2016-10" db="EMBL/GenBank/DDBJ databases">
        <authorList>
            <person name="Varghese N."/>
            <person name="Submissions S."/>
        </authorList>
    </citation>
    <scope>NUCLEOTIDE SEQUENCE [LARGE SCALE GENOMIC DNA]</scope>
    <source>
        <strain evidence="3">B4,CECT 8067,JCM 17497</strain>
    </source>
</reference>
<accession>A0A1G9B5V7</accession>
<dbReference type="InterPro" id="IPR002575">
    <property type="entry name" value="Aminoglycoside_PTrfase"/>
</dbReference>
<dbReference type="EMBL" id="FNFE01000004">
    <property type="protein sequence ID" value="SDK34897.1"/>
    <property type="molecule type" value="Genomic_DNA"/>
</dbReference>
<evidence type="ECO:0000259" key="1">
    <source>
        <dbReference type="Pfam" id="PF01636"/>
    </source>
</evidence>
<dbReference type="InterPro" id="IPR051678">
    <property type="entry name" value="AGP_Transferase"/>
</dbReference>
<dbReference type="RefSeq" id="WP_090307855.1">
    <property type="nucleotide sequence ID" value="NZ_FNFE01000004.1"/>
</dbReference>